<sequence length="101" mass="11058">MVVVVGATMGQALLAASIRAALRHCDPRRVFKVSPSLFALQRWSRSLPQLQKQTLTFVLLVIEGQISQGSVVYSEACLVLPTRPRRKKGAAKMLGCMCGFI</sequence>
<dbReference type="EMBL" id="CAJNDS010001935">
    <property type="protein sequence ID" value="CAE7290450.1"/>
    <property type="molecule type" value="Genomic_DNA"/>
</dbReference>
<comment type="caution">
    <text evidence="1">The sequence shown here is derived from an EMBL/GenBank/DDBJ whole genome shotgun (WGS) entry which is preliminary data.</text>
</comment>
<protein>
    <submittedName>
        <fullName evidence="1">Uncharacterized protein</fullName>
    </submittedName>
</protein>
<keyword evidence="2" id="KW-1185">Reference proteome</keyword>
<proteinExistence type="predicted"/>
<evidence type="ECO:0000313" key="1">
    <source>
        <dbReference type="EMBL" id="CAE7290450.1"/>
    </source>
</evidence>
<dbReference type="Proteomes" id="UP000604046">
    <property type="component" value="Unassembled WGS sequence"/>
</dbReference>
<organism evidence="1 2">
    <name type="scientific">Symbiodinium natans</name>
    <dbReference type="NCBI Taxonomy" id="878477"/>
    <lineage>
        <taxon>Eukaryota</taxon>
        <taxon>Sar</taxon>
        <taxon>Alveolata</taxon>
        <taxon>Dinophyceae</taxon>
        <taxon>Suessiales</taxon>
        <taxon>Symbiodiniaceae</taxon>
        <taxon>Symbiodinium</taxon>
    </lineage>
</organism>
<gene>
    <name evidence="1" type="ORF">SNAT2548_LOCUS15327</name>
</gene>
<accession>A0A812N5P5</accession>
<dbReference type="AlphaFoldDB" id="A0A812N5P5"/>
<name>A0A812N5P5_9DINO</name>
<evidence type="ECO:0000313" key="2">
    <source>
        <dbReference type="Proteomes" id="UP000604046"/>
    </source>
</evidence>
<reference evidence="1" key="1">
    <citation type="submission" date="2021-02" db="EMBL/GenBank/DDBJ databases">
        <authorList>
            <person name="Dougan E. K."/>
            <person name="Rhodes N."/>
            <person name="Thang M."/>
            <person name="Chan C."/>
        </authorList>
    </citation>
    <scope>NUCLEOTIDE SEQUENCE</scope>
</reference>